<dbReference type="Gene3D" id="3.60.21.10">
    <property type="match status" value="1"/>
</dbReference>
<dbReference type="RefSeq" id="WP_173493541.1">
    <property type="nucleotide sequence ID" value="NZ_CP054056.1"/>
</dbReference>
<name>A0A7D4PX82_9MICO</name>
<dbReference type="InterPro" id="IPR019079">
    <property type="entry name" value="Capsule_synth_CapA"/>
</dbReference>
<evidence type="ECO:0000256" key="1">
    <source>
        <dbReference type="RuleBase" id="RU362119"/>
    </source>
</evidence>
<dbReference type="KEGG" id="aqg:HRU87_03420"/>
<dbReference type="InterPro" id="IPR008334">
    <property type="entry name" value="5'-Nucleotdase_C"/>
</dbReference>
<dbReference type="PANTHER" id="PTHR11575">
    <property type="entry name" value="5'-NUCLEOTIDASE-RELATED"/>
    <property type="match status" value="1"/>
</dbReference>
<evidence type="ECO:0000259" key="2">
    <source>
        <dbReference type="Pfam" id="PF02872"/>
    </source>
</evidence>
<dbReference type="GO" id="GO:0000166">
    <property type="term" value="F:nucleotide binding"/>
    <property type="evidence" value="ECO:0007669"/>
    <property type="project" value="UniProtKB-KW"/>
</dbReference>
<dbReference type="SUPFAM" id="SSF55816">
    <property type="entry name" value="5'-nucleotidase (syn. UDP-sugar hydrolase), C-terminal domain"/>
    <property type="match status" value="1"/>
</dbReference>
<protein>
    <submittedName>
        <fullName evidence="4">5'-nucleotidase C-terminal domain-containing protein</fullName>
    </submittedName>
</protein>
<accession>A0A7D4PX82</accession>
<feature type="signal peptide" evidence="1">
    <location>
        <begin position="1"/>
        <end position="31"/>
    </location>
</feature>
<sequence>MNPTLKKAFGAISSLAIASALLLGTAPVASSAETYAAPAAPTKVSVVPAKGGFKVYWNSVVATPAVTNFIVTGGANSCPVIVSGNKTSAFVPATSMDFQELQVQSVNEYGISAPFGNGELVSPISKGSSTIKTVQILQLSDLHGQIEANRSFGAGLLAANFDAERKMNPTTVAVSVGDAIGAAPPISSQFNELPTIEAMNEIGFDVATFGNHEHDRDLKHLRTMIAASDFQWVASNYSSLRPLNAGTGKSAKSFAIVSKGGVKIGFVGMNTAQTAEQVMPGNLDYTYAGKNYTLEILDSEERVEAAAKAARKAGADMVVALIHEGWNTNRDGKAVGPLVDYAKGIAGVDVFYGGHSHLTYSSVLNGHLTAMVANAGSQYNRTQVCVDTKTNRVLGASNELVTTANAKITATTQADPGATAVVNKYKTDLNAKFDVKVGTVAQQTPIGGTVPVQRSGEHAFGNWSADVIRAKYGTDFALVNGGGIRDTFPSTNYKVADASLRRPGASSSSSVFDVTLGDVYTVQPFGNTFSTIEVTGTTLWAALENGVSNYPADGRWPHVSGLKFTVDVTKPAGSRIVSVTDSSGKAIAKDSKVFSLATTDFIAKGGDGYSMFDVLKLSVRDIDALVLIDALKADLAAGKTTVMALDGRITVIK</sequence>
<feature type="chain" id="PRO_5039742917" evidence="1">
    <location>
        <begin position="32"/>
        <end position="653"/>
    </location>
</feature>
<dbReference type="InterPro" id="IPR029052">
    <property type="entry name" value="Metallo-depent_PP-like"/>
</dbReference>
<dbReference type="Proteomes" id="UP000501003">
    <property type="component" value="Chromosome"/>
</dbReference>
<dbReference type="SUPFAM" id="SSF56300">
    <property type="entry name" value="Metallo-dependent phosphatases"/>
    <property type="match status" value="1"/>
</dbReference>
<feature type="domain" description="5'-Nucleotidase C-terminal" evidence="2">
    <location>
        <begin position="437"/>
        <end position="613"/>
    </location>
</feature>
<dbReference type="AlphaFoldDB" id="A0A7D4PX82"/>
<gene>
    <name evidence="4" type="ORF">HRU87_03420</name>
</gene>
<dbReference type="GO" id="GO:0030288">
    <property type="term" value="C:outer membrane-bounded periplasmic space"/>
    <property type="evidence" value="ECO:0007669"/>
    <property type="project" value="TreeGrafter"/>
</dbReference>
<dbReference type="GO" id="GO:0008253">
    <property type="term" value="F:5'-nucleotidase activity"/>
    <property type="evidence" value="ECO:0007669"/>
    <property type="project" value="TreeGrafter"/>
</dbReference>
<evidence type="ECO:0000259" key="3">
    <source>
        <dbReference type="Pfam" id="PF09587"/>
    </source>
</evidence>
<organism evidence="4 5">
    <name type="scientific">Aquiluna borgnonia</name>
    <dbReference type="NCBI Taxonomy" id="2499157"/>
    <lineage>
        <taxon>Bacteria</taxon>
        <taxon>Bacillati</taxon>
        <taxon>Actinomycetota</taxon>
        <taxon>Actinomycetes</taxon>
        <taxon>Micrococcales</taxon>
        <taxon>Microbacteriaceae</taxon>
        <taxon>Luna cluster</taxon>
        <taxon>Luna-1 subcluster</taxon>
        <taxon>Aquiluna</taxon>
    </lineage>
</organism>
<keyword evidence="1" id="KW-0732">Signal</keyword>
<dbReference type="GO" id="GO:0009166">
    <property type="term" value="P:nucleotide catabolic process"/>
    <property type="evidence" value="ECO:0007669"/>
    <property type="project" value="InterPro"/>
</dbReference>
<feature type="domain" description="Capsule synthesis protein CapA" evidence="3">
    <location>
        <begin position="196"/>
        <end position="359"/>
    </location>
</feature>
<evidence type="ECO:0000313" key="4">
    <source>
        <dbReference type="EMBL" id="QKJ25244.1"/>
    </source>
</evidence>
<keyword evidence="1" id="KW-0378">Hydrolase</keyword>
<dbReference type="GO" id="GO:0008768">
    <property type="term" value="F:UDP-sugar diphosphatase activity"/>
    <property type="evidence" value="ECO:0007669"/>
    <property type="project" value="TreeGrafter"/>
</dbReference>
<dbReference type="Pfam" id="PF09587">
    <property type="entry name" value="PGA_cap"/>
    <property type="match status" value="1"/>
</dbReference>
<keyword evidence="5" id="KW-1185">Reference proteome</keyword>
<comment type="similarity">
    <text evidence="1">Belongs to the 5'-nucleotidase family.</text>
</comment>
<dbReference type="Gene3D" id="3.90.780.10">
    <property type="entry name" value="5'-Nucleotidase, C-terminal domain"/>
    <property type="match status" value="1"/>
</dbReference>
<dbReference type="Pfam" id="PF02872">
    <property type="entry name" value="5_nucleotid_C"/>
    <property type="match status" value="1"/>
</dbReference>
<proteinExistence type="inferred from homology"/>
<evidence type="ECO:0000313" key="5">
    <source>
        <dbReference type="Proteomes" id="UP000501003"/>
    </source>
</evidence>
<keyword evidence="1" id="KW-0547">Nucleotide-binding</keyword>
<dbReference type="InterPro" id="IPR036907">
    <property type="entry name" value="5'-Nucleotdase_C_sf"/>
</dbReference>
<dbReference type="EMBL" id="CP054056">
    <property type="protein sequence ID" value="QKJ25244.1"/>
    <property type="molecule type" value="Genomic_DNA"/>
</dbReference>
<reference evidence="4 5" key="1">
    <citation type="submission" date="2020-05" db="EMBL/GenBank/DDBJ databases">
        <title>Aquirufa sp. strain 15G-AUS-rot a new Aquirufa species.</title>
        <authorList>
            <person name="Pitt A."/>
            <person name="Hahn M.W."/>
        </authorList>
    </citation>
    <scope>NUCLEOTIDE SEQUENCE [LARGE SCALE GENOMIC DNA]</scope>
    <source>
        <strain evidence="4 5">15G-AUS-rot</strain>
    </source>
</reference>
<dbReference type="PANTHER" id="PTHR11575:SF24">
    <property type="entry name" value="5'-NUCLEOTIDASE"/>
    <property type="match status" value="1"/>
</dbReference>
<dbReference type="PRINTS" id="PR01607">
    <property type="entry name" value="APYRASEFAMLY"/>
</dbReference>
<dbReference type="InterPro" id="IPR006179">
    <property type="entry name" value="5_nucleotidase/apyrase"/>
</dbReference>